<dbReference type="Gene3D" id="1.50.40.10">
    <property type="entry name" value="Mitochondrial carrier domain"/>
    <property type="match status" value="1"/>
</dbReference>
<evidence type="ECO:0000313" key="5">
    <source>
        <dbReference type="Proteomes" id="UP001230188"/>
    </source>
</evidence>
<dbReference type="PANTHER" id="PTHR47567">
    <property type="entry name" value="MITOCHONDRIAL SUBSTRATE/SOLUTE CARRIER"/>
    <property type="match status" value="1"/>
</dbReference>
<protein>
    <recommendedName>
        <fullName evidence="6">Mitochondrial carrier protein</fullName>
    </recommendedName>
</protein>
<gene>
    <name evidence="4" type="ORF">CTAYLR_010393</name>
</gene>
<dbReference type="GO" id="GO:0016020">
    <property type="term" value="C:membrane"/>
    <property type="evidence" value="ECO:0007669"/>
    <property type="project" value="UniProtKB-SubCell"/>
</dbReference>
<dbReference type="InterPro" id="IPR023395">
    <property type="entry name" value="MCP_dom_sf"/>
</dbReference>
<organism evidence="4 5">
    <name type="scientific">Chrysophaeum taylorii</name>
    <dbReference type="NCBI Taxonomy" id="2483200"/>
    <lineage>
        <taxon>Eukaryota</taxon>
        <taxon>Sar</taxon>
        <taxon>Stramenopiles</taxon>
        <taxon>Ochrophyta</taxon>
        <taxon>Pelagophyceae</taxon>
        <taxon>Pelagomonadales</taxon>
        <taxon>Pelagomonadaceae</taxon>
        <taxon>Chrysophaeum</taxon>
    </lineage>
</organism>
<sequence>MESHRLYSQLLARKEPVVYASPMLVCSASEGPDLIAVLKKAAARALPSGAAGGVAMGLNILCLMWLRTTVNYQYRYGTGTLTAIGALYKDGGGGIAGVARFYRGLVPALMQGPLSRFGDTAANTGTLVILDSYAQTKDLAAPVKTAFCSITAASWRLFLMPIDTWKTTMQTEGSKGIALLVEKLKLKGPIILYNGGYGAIVANIVGYYPWFATYNTLNDVLPTTHADGSPYSGVEKLGRRAFQGFCASAVSDCTSNSIRVVKVYKQTHPDPTITYVQCAQQIIAQDGVMGLLGRGLGTKLISNGIQGAMFSVLWKTIEPMLFPK</sequence>
<keyword evidence="5" id="KW-1185">Reference proteome</keyword>
<accession>A0AAD7UMF7</accession>
<evidence type="ECO:0000256" key="2">
    <source>
        <dbReference type="ARBA" id="ARBA00022692"/>
    </source>
</evidence>
<proteinExistence type="predicted"/>
<dbReference type="AlphaFoldDB" id="A0AAD7UMF7"/>
<keyword evidence="2" id="KW-0812">Transmembrane</keyword>
<name>A0AAD7UMF7_9STRA</name>
<evidence type="ECO:0000313" key="4">
    <source>
        <dbReference type="EMBL" id="KAJ8612756.1"/>
    </source>
</evidence>
<comment type="subcellular location">
    <subcellularLocation>
        <location evidence="1">Membrane</location>
        <topology evidence="1">Multi-pass membrane protein</topology>
    </subcellularLocation>
</comment>
<evidence type="ECO:0008006" key="6">
    <source>
        <dbReference type="Google" id="ProtNLM"/>
    </source>
</evidence>
<dbReference type="Proteomes" id="UP001230188">
    <property type="component" value="Unassembled WGS sequence"/>
</dbReference>
<dbReference type="SUPFAM" id="SSF103506">
    <property type="entry name" value="Mitochondrial carrier"/>
    <property type="match status" value="1"/>
</dbReference>
<dbReference type="InterPro" id="IPR018108">
    <property type="entry name" value="MCP_transmembrane"/>
</dbReference>
<dbReference type="PANTHER" id="PTHR47567:SF1">
    <property type="entry name" value="NAD-DEPENDENT EPIMERASE_DEHYDRATASE DOMAIN-CONTAINING PROTEIN"/>
    <property type="match status" value="1"/>
</dbReference>
<keyword evidence="3" id="KW-0472">Membrane</keyword>
<dbReference type="EMBL" id="JAQMWT010000041">
    <property type="protein sequence ID" value="KAJ8612756.1"/>
    <property type="molecule type" value="Genomic_DNA"/>
</dbReference>
<evidence type="ECO:0000256" key="1">
    <source>
        <dbReference type="ARBA" id="ARBA00004141"/>
    </source>
</evidence>
<evidence type="ECO:0000256" key="3">
    <source>
        <dbReference type="ARBA" id="ARBA00023136"/>
    </source>
</evidence>
<dbReference type="Pfam" id="PF00153">
    <property type="entry name" value="Mito_carr"/>
    <property type="match status" value="1"/>
</dbReference>
<comment type="caution">
    <text evidence="4">The sequence shown here is derived from an EMBL/GenBank/DDBJ whole genome shotgun (WGS) entry which is preliminary data.</text>
</comment>
<reference evidence="4" key="1">
    <citation type="submission" date="2023-01" db="EMBL/GenBank/DDBJ databases">
        <title>Metagenome sequencing of chrysophaentin producing Chrysophaeum taylorii.</title>
        <authorList>
            <person name="Davison J."/>
            <person name="Bewley C."/>
        </authorList>
    </citation>
    <scope>NUCLEOTIDE SEQUENCE</scope>
    <source>
        <strain evidence="4">NIES-1699</strain>
    </source>
</reference>